<reference evidence="3" key="1">
    <citation type="submission" date="2020-01" db="EMBL/GenBank/DDBJ databases">
        <authorList>
            <person name="Chen W.-M."/>
        </authorList>
    </citation>
    <scope>NUCLEOTIDE SEQUENCE</scope>
    <source>
        <strain evidence="3">CYK-10</strain>
    </source>
</reference>
<feature type="compositionally biased region" description="Low complexity" evidence="1">
    <location>
        <begin position="77"/>
        <end position="99"/>
    </location>
</feature>
<dbReference type="EMBL" id="JAABNR010000004">
    <property type="protein sequence ID" value="NBZ86965.1"/>
    <property type="molecule type" value="Genomic_DNA"/>
</dbReference>
<sequence length="299" mass="32431">MLALGLSVAWILLGVFVWYGTAPEGLVARGLALVSVVVPVAMIWVLALSLDQVRLLRAERERLQMVMDQMRLQAANAPAPRTAAPPAAAAPAAQARAIPVPAPPAQPEEAPRLTFQSRREGSAQPRFEEQPGLGLDAPEDMGAPLGMEDFLRAIHFPDGPEDVKAFAALKLALADRLTSKLIQASQDVLNLLAEDGIYMDDLAPDRAKPELWRKFAAGERGRAIAALGGIRDRSCLALTAARMREDEIFRDVAHHFLRSFDKAFVAMEPKASDAQLSALSDTRTARAFMLFGRVTGTFD</sequence>
<dbReference type="AlphaFoldDB" id="A0AAE4YBM8"/>
<evidence type="ECO:0000313" key="4">
    <source>
        <dbReference type="Proteomes" id="UP001193501"/>
    </source>
</evidence>
<dbReference type="Proteomes" id="UP001193501">
    <property type="component" value="Unassembled WGS sequence"/>
</dbReference>
<protein>
    <submittedName>
        <fullName evidence="3">Uncharacterized protein</fullName>
    </submittedName>
</protein>
<organism evidence="3 4">
    <name type="scientific">Stagnihabitans tardus</name>
    <dbReference type="NCBI Taxonomy" id="2699202"/>
    <lineage>
        <taxon>Bacteria</taxon>
        <taxon>Pseudomonadati</taxon>
        <taxon>Pseudomonadota</taxon>
        <taxon>Alphaproteobacteria</taxon>
        <taxon>Rhodobacterales</taxon>
        <taxon>Paracoccaceae</taxon>
        <taxon>Stagnihabitans</taxon>
    </lineage>
</organism>
<evidence type="ECO:0000256" key="2">
    <source>
        <dbReference type="SAM" id="Phobius"/>
    </source>
</evidence>
<keyword evidence="2" id="KW-0812">Transmembrane</keyword>
<feature type="region of interest" description="Disordered" evidence="1">
    <location>
        <begin position="77"/>
        <end position="136"/>
    </location>
</feature>
<feature type="transmembrane region" description="Helical" evidence="2">
    <location>
        <begin position="27"/>
        <end position="50"/>
    </location>
</feature>
<evidence type="ECO:0000313" key="3">
    <source>
        <dbReference type="EMBL" id="NBZ86965.1"/>
    </source>
</evidence>
<gene>
    <name evidence="3" type="ORF">GV832_05175</name>
</gene>
<accession>A0AAE4YBM8</accession>
<keyword evidence="2" id="KW-0472">Membrane</keyword>
<proteinExistence type="predicted"/>
<comment type="caution">
    <text evidence="3">The sequence shown here is derived from an EMBL/GenBank/DDBJ whole genome shotgun (WGS) entry which is preliminary data.</text>
</comment>
<name>A0AAE4YBM8_9RHOB</name>
<keyword evidence="2" id="KW-1133">Transmembrane helix</keyword>
<evidence type="ECO:0000256" key="1">
    <source>
        <dbReference type="SAM" id="MobiDB-lite"/>
    </source>
</evidence>
<feature type="compositionally biased region" description="Basic and acidic residues" evidence="1">
    <location>
        <begin position="117"/>
        <end position="129"/>
    </location>
</feature>
<keyword evidence="4" id="KW-1185">Reference proteome</keyword>